<protein>
    <submittedName>
        <fullName evidence="6">Peptide/nickel transport system ATP-binding protein</fullName>
    </submittedName>
</protein>
<keyword evidence="4 6" id="KW-0067">ATP-binding</keyword>
<dbReference type="AlphaFoldDB" id="A0A4R6M1Q0"/>
<dbReference type="SMART" id="SM00382">
    <property type="entry name" value="AAA"/>
    <property type="match status" value="1"/>
</dbReference>
<evidence type="ECO:0000313" key="7">
    <source>
        <dbReference type="Proteomes" id="UP000295064"/>
    </source>
</evidence>
<evidence type="ECO:0000256" key="3">
    <source>
        <dbReference type="ARBA" id="ARBA00022741"/>
    </source>
</evidence>
<keyword evidence="2" id="KW-0813">Transport</keyword>
<evidence type="ECO:0000256" key="2">
    <source>
        <dbReference type="ARBA" id="ARBA00022448"/>
    </source>
</evidence>
<dbReference type="InterPro" id="IPR017871">
    <property type="entry name" value="ABC_transporter-like_CS"/>
</dbReference>
<dbReference type="InterPro" id="IPR050319">
    <property type="entry name" value="ABC_transp_ATP-bind"/>
</dbReference>
<organism evidence="6 7">
    <name type="scientific">Halanaerobium saccharolyticum</name>
    <dbReference type="NCBI Taxonomy" id="43595"/>
    <lineage>
        <taxon>Bacteria</taxon>
        <taxon>Bacillati</taxon>
        <taxon>Bacillota</taxon>
        <taxon>Clostridia</taxon>
        <taxon>Halanaerobiales</taxon>
        <taxon>Halanaerobiaceae</taxon>
        <taxon>Halanaerobium</taxon>
    </lineage>
</organism>
<dbReference type="EMBL" id="SNWX01000001">
    <property type="protein sequence ID" value="TDO95151.1"/>
    <property type="molecule type" value="Genomic_DNA"/>
</dbReference>
<evidence type="ECO:0000256" key="1">
    <source>
        <dbReference type="ARBA" id="ARBA00005417"/>
    </source>
</evidence>
<dbReference type="PANTHER" id="PTHR43776">
    <property type="entry name" value="TRANSPORT ATP-BINDING PROTEIN"/>
    <property type="match status" value="1"/>
</dbReference>
<dbReference type="Pfam" id="PF00005">
    <property type="entry name" value="ABC_tran"/>
    <property type="match status" value="1"/>
</dbReference>
<evidence type="ECO:0000256" key="4">
    <source>
        <dbReference type="ARBA" id="ARBA00022840"/>
    </source>
</evidence>
<dbReference type="NCBIfam" id="TIGR01727">
    <property type="entry name" value="oligo_HPY"/>
    <property type="match status" value="1"/>
</dbReference>
<keyword evidence="3" id="KW-0547">Nucleotide-binding</keyword>
<reference evidence="6 7" key="1">
    <citation type="submission" date="2019-03" db="EMBL/GenBank/DDBJ databases">
        <title>Subsurface microbial communities from deep shales in Ohio and West Virginia, USA.</title>
        <authorList>
            <person name="Wrighton K."/>
        </authorList>
    </citation>
    <scope>NUCLEOTIDE SEQUENCE [LARGE SCALE GENOMIC DNA]</scope>
    <source>
        <strain evidence="6 7">MA284_T2</strain>
    </source>
</reference>
<gene>
    <name evidence="6" type="ORF">DFR79_101150</name>
</gene>
<accession>A0A4R6M1Q0</accession>
<dbReference type="InterPro" id="IPR003439">
    <property type="entry name" value="ABC_transporter-like_ATP-bd"/>
</dbReference>
<dbReference type="PANTHER" id="PTHR43776:SF7">
    <property type="entry name" value="D,D-DIPEPTIDE TRANSPORT ATP-BINDING PROTEIN DDPF-RELATED"/>
    <property type="match status" value="1"/>
</dbReference>
<comment type="caution">
    <text evidence="6">The sequence shown here is derived from an EMBL/GenBank/DDBJ whole genome shotgun (WGS) entry which is preliminary data.</text>
</comment>
<dbReference type="PROSITE" id="PS00211">
    <property type="entry name" value="ABC_TRANSPORTER_1"/>
    <property type="match status" value="1"/>
</dbReference>
<dbReference type="GO" id="GO:0016887">
    <property type="term" value="F:ATP hydrolysis activity"/>
    <property type="evidence" value="ECO:0007669"/>
    <property type="project" value="InterPro"/>
</dbReference>
<dbReference type="GO" id="GO:0015833">
    <property type="term" value="P:peptide transport"/>
    <property type="evidence" value="ECO:0007669"/>
    <property type="project" value="InterPro"/>
</dbReference>
<dbReference type="OrthoDB" id="9806285at2"/>
<dbReference type="RefSeq" id="WP_133513586.1">
    <property type="nucleotide sequence ID" value="NZ_SNWX01000001.1"/>
</dbReference>
<dbReference type="Gene3D" id="3.40.50.300">
    <property type="entry name" value="P-loop containing nucleotide triphosphate hydrolases"/>
    <property type="match status" value="1"/>
</dbReference>
<evidence type="ECO:0000313" key="6">
    <source>
        <dbReference type="EMBL" id="TDO95151.1"/>
    </source>
</evidence>
<dbReference type="GO" id="GO:0005524">
    <property type="term" value="F:ATP binding"/>
    <property type="evidence" value="ECO:0007669"/>
    <property type="project" value="UniProtKB-KW"/>
</dbReference>
<dbReference type="InterPro" id="IPR003593">
    <property type="entry name" value="AAA+_ATPase"/>
</dbReference>
<dbReference type="CDD" id="cd03257">
    <property type="entry name" value="ABC_NikE_OppD_transporters"/>
    <property type="match status" value="1"/>
</dbReference>
<dbReference type="InterPro" id="IPR027417">
    <property type="entry name" value="P-loop_NTPase"/>
</dbReference>
<dbReference type="Proteomes" id="UP000295064">
    <property type="component" value="Unassembled WGS sequence"/>
</dbReference>
<dbReference type="SUPFAM" id="SSF52540">
    <property type="entry name" value="P-loop containing nucleoside triphosphate hydrolases"/>
    <property type="match status" value="1"/>
</dbReference>
<dbReference type="InterPro" id="IPR013563">
    <property type="entry name" value="Oligopep_ABC_C"/>
</dbReference>
<evidence type="ECO:0000259" key="5">
    <source>
        <dbReference type="PROSITE" id="PS50893"/>
    </source>
</evidence>
<proteinExistence type="inferred from homology"/>
<dbReference type="PROSITE" id="PS50893">
    <property type="entry name" value="ABC_TRANSPORTER_2"/>
    <property type="match status" value="1"/>
</dbReference>
<dbReference type="GO" id="GO:0055085">
    <property type="term" value="P:transmembrane transport"/>
    <property type="evidence" value="ECO:0007669"/>
    <property type="project" value="UniProtKB-ARBA"/>
</dbReference>
<sequence length="338" mass="37754">MNKDALLEVKNLKKYFPITGGFFNKVEGYVKAVDDLSFEIIKGEVFGLVGESGCGKSTTARSILRALDPTSGEVNFYNSKTEEVYNLASMDKAQLRGVRQYIQTVFQDPYSSLNPRMTIKEIVAEPVLINKLAPKSEFDEIVADRLERVGLKANYMSRYPHAFSGGQRQRVAIARALSINPQFLVCDEIVSALDVSVQAQILNLLEELKQEFELTLLFIAHDLSVIKHICDRVAVMYVGKIVEIAKTEDLFANPAHPYTESLLAAVPKTDPESGREILSLEGEVPDPSNPPSGCYFHTRCKYAEEICKKEFPELREVKGNKVACHFAKELELNGIAEI</sequence>
<comment type="similarity">
    <text evidence="1">Belongs to the ABC transporter superfamily.</text>
</comment>
<name>A0A4R6M1Q0_9FIRM</name>
<dbReference type="Pfam" id="PF08352">
    <property type="entry name" value="oligo_HPY"/>
    <property type="match status" value="1"/>
</dbReference>
<feature type="domain" description="ABC transporter" evidence="5">
    <location>
        <begin position="7"/>
        <end position="263"/>
    </location>
</feature>
<dbReference type="FunFam" id="3.40.50.300:FF:000016">
    <property type="entry name" value="Oligopeptide ABC transporter ATP-binding component"/>
    <property type="match status" value="1"/>
</dbReference>